<dbReference type="PANTHER" id="PTHR30181">
    <property type="entry name" value="MANNITOL PERMEASE IIC COMPONENT"/>
    <property type="match status" value="1"/>
</dbReference>
<evidence type="ECO:0000313" key="13">
    <source>
        <dbReference type="EMBL" id="MXR43904.1"/>
    </source>
</evidence>
<dbReference type="RefSeq" id="WP_146420419.1">
    <property type="nucleotide sequence ID" value="NZ_CP035041.1"/>
</dbReference>
<dbReference type="PANTHER" id="PTHR30181:SF2">
    <property type="entry name" value="PTS SYSTEM MANNITOL-SPECIFIC EIICBA COMPONENT"/>
    <property type="match status" value="1"/>
</dbReference>
<evidence type="ECO:0000256" key="2">
    <source>
        <dbReference type="ARBA" id="ARBA00014783"/>
    </source>
</evidence>
<proteinExistence type="predicted"/>
<dbReference type="GO" id="GO:0005886">
    <property type="term" value="C:plasma membrane"/>
    <property type="evidence" value="ECO:0007669"/>
    <property type="project" value="TreeGrafter"/>
</dbReference>
<dbReference type="GO" id="GO:0016301">
    <property type="term" value="F:kinase activity"/>
    <property type="evidence" value="ECO:0007669"/>
    <property type="project" value="UniProtKB-KW"/>
</dbReference>
<evidence type="ECO:0000256" key="8">
    <source>
        <dbReference type="ARBA" id="ARBA00022777"/>
    </source>
</evidence>
<keyword evidence="4" id="KW-0597">Phosphoprotein</keyword>
<dbReference type="InterPro" id="IPR016152">
    <property type="entry name" value="PTrfase/Anion_transptr"/>
</dbReference>
<dbReference type="Gene3D" id="3.40.930.10">
    <property type="entry name" value="Mannitol-specific EII, Chain A"/>
    <property type="match status" value="1"/>
</dbReference>
<evidence type="ECO:0000256" key="9">
    <source>
        <dbReference type="ARBA" id="ARBA00029908"/>
    </source>
</evidence>
<dbReference type="EMBL" id="QQQW01000018">
    <property type="protein sequence ID" value="MXR43904.1"/>
    <property type="molecule type" value="Genomic_DNA"/>
</dbReference>
<dbReference type="GO" id="GO:0009401">
    <property type="term" value="P:phosphoenolpyruvate-dependent sugar phosphotransferase system"/>
    <property type="evidence" value="ECO:0007669"/>
    <property type="project" value="UniProtKB-KW"/>
</dbReference>
<dbReference type="Proteomes" id="UP001193384">
    <property type="component" value="Unassembled WGS sequence"/>
</dbReference>
<evidence type="ECO:0000256" key="7">
    <source>
        <dbReference type="ARBA" id="ARBA00022683"/>
    </source>
</evidence>
<evidence type="ECO:0000259" key="12">
    <source>
        <dbReference type="PROSITE" id="PS51094"/>
    </source>
</evidence>
<dbReference type="AlphaFoldDB" id="A0AAJ2YQY0"/>
<dbReference type="InterPro" id="IPR002178">
    <property type="entry name" value="PTS_EIIA_type-2_dom"/>
</dbReference>
<comment type="caution">
    <text evidence="13">The sequence shown here is derived from an EMBL/GenBank/DDBJ whole genome shotgun (WGS) entry which is preliminary data.</text>
</comment>
<sequence>MNKILKRENIFLNQELNSKKEVFDFVFKIFFNNNSVKEQYLKSMIKRDENSSVALGNYLVLPHGEADSEKYILKNDVCIVHLKKELIWDNQKTKIIFALALKGDTQMEFIQIAGISFSDEQKVKELVYKTNINKEDIINFLKNSF</sequence>
<dbReference type="InterPro" id="IPR050893">
    <property type="entry name" value="Sugar_PTS"/>
</dbReference>
<organism evidence="13 14">
    <name type="scientific">Mesomycoplasma hyorhinis</name>
    <name type="common">Mycoplasma hyorhinis</name>
    <dbReference type="NCBI Taxonomy" id="2100"/>
    <lineage>
        <taxon>Bacteria</taxon>
        <taxon>Bacillati</taxon>
        <taxon>Mycoplasmatota</taxon>
        <taxon>Mycoplasmoidales</taxon>
        <taxon>Metamycoplasmataceae</taxon>
        <taxon>Mesomycoplasma</taxon>
    </lineage>
</organism>
<gene>
    <name evidence="13" type="ORF">DR101_03025</name>
</gene>
<evidence type="ECO:0000256" key="6">
    <source>
        <dbReference type="ARBA" id="ARBA00022679"/>
    </source>
</evidence>
<reference evidence="13 14" key="1">
    <citation type="submission" date="2018-07" db="EMBL/GenBank/DDBJ databases">
        <title>Genetic characterization of Mycoplasma hyopneumoniae, M. hyorhinis and M. flocculare isolates through whole genome sequencing analysis: comparative analysis of sequence types and putative genes involved in virulence.</title>
        <authorList>
            <person name="Fourour S."/>
            <person name="Lucas P."/>
            <person name="Touzain F."/>
            <person name="Tocqueville V."/>
            <person name="Kempf I."/>
            <person name="Marois-Crehan C."/>
        </authorList>
    </citation>
    <scope>NUCLEOTIDE SEQUENCE [LARGE SCALE GENOMIC DNA]</scope>
    <source>
        <strain evidence="13 14">MHR389</strain>
    </source>
</reference>
<dbReference type="PROSITE" id="PS51094">
    <property type="entry name" value="PTS_EIIA_TYPE_2"/>
    <property type="match status" value="1"/>
</dbReference>
<accession>A0AAJ2YQY0</accession>
<keyword evidence="5" id="KW-0762">Sugar transport</keyword>
<comment type="function">
    <text evidence="1">The phosphoenolpyruvate-dependent sugar phosphotransferase system (sugar PTS), a major carbohydrate active transport system, catalyzes the phosphorylation of incoming sugar substrates concomitantly with their translocation across the cell membrane. The enzyme II CmtAB PTS system is involved in D-mannitol transport.</text>
</comment>
<evidence type="ECO:0000256" key="10">
    <source>
        <dbReference type="ARBA" id="ARBA00030956"/>
    </source>
</evidence>
<evidence type="ECO:0000256" key="1">
    <source>
        <dbReference type="ARBA" id="ARBA00002434"/>
    </source>
</evidence>
<dbReference type="SUPFAM" id="SSF55804">
    <property type="entry name" value="Phoshotransferase/anion transport protein"/>
    <property type="match status" value="1"/>
</dbReference>
<keyword evidence="3" id="KW-0813">Transport</keyword>
<keyword evidence="7" id="KW-0598">Phosphotransferase system</keyword>
<feature type="domain" description="PTS EIIA type-2" evidence="12">
    <location>
        <begin position="3"/>
        <end position="144"/>
    </location>
</feature>
<keyword evidence="8" id="KW-0418">Kinase</keyword>
<evidence type="ECO:0000256" key="5">
    <source>
        <dbReference type="ARBA" id="ARBA00022597"/>
    </source>
</evidence>
<evidence type="ECO:0000313" key="14">
    <source>
        <dbReference type="Proteomes" id="UP001193384"/>
    </source>
</evidence>
<evidence type="ECO:0000256" key="11">
    <source>
        <dbReference type="ARBA" id="ARBA00030962"/>
    </source>
</evidence>
<dbReference type="Pfam" id="PF00359">
    <property type="entry name" value="PTS_EIIA_2"/>
    <property type="match status" value="1"/>
</dbReference>
<protein>
    <recommendedName>
        <fullName evidence="2">Mannitol-specific phosphotransferase enzyme IIA component</fullName>
    </recommendedName>
    <alternativeName>
        <fullName evidence="10">EIIA</fullName>
    </alternativeName>
    <alternativeName>
        <fullName evidence="11">EIII</fullName>
    </alternativeName>
    <alternativeName>
        <fullName evidence="9">PTS system mannitol-specific EIIA component</fullName>
    </alternativeName>
</protein>
<keyword evidence="6" id="KW-0808">Transferase</keyword>
<dbReference type="GO" id="GO:0090563">
    <property type="term" value="F:protein-phosphocysteine-sugar phosphotransferase activity"/>
    <property type="evidence" value="ECO:0007669"/>
    <property type="project" value="TreeGrafter"/>
</dbReference>
<evidence type="ECO:0000256" key="4">
    <source>
        <dbReference type="ARBA" id="ARBA00022553"/>
    </source>
</evidence>
<name>A0AAJ2YQY0_MESHY</name>
<evidence type="ECO:0000256" key="3">
    <source>
        <dbReference type="ARBA" id="ARBA00022448"/>
    </source>
</evidence>